<name>A0AAN8G663_TRICO</name>
<accession>A0AAN8G663</accession>
<dbReference type="EMBL" id="WIXE01000236">
    <property type="protein sequence ID" value="KAK5986765.1"/>
    <property type="molecule type" value="Genomic_DNA"/>
</dbReference>
<reference evidence="1 2" key="1">
    <citation type="submission" date="2019-10" db="EMBL/GenBank/DDBJ databases">
        <title>Assembly and Annotation for the nematode Trichostrongylus colubriformis.</title>
        <authorList>
            <person name="Martin J."/>
        </authorList>
    </citation>
    <scope>NUCLEOTIDE SEQUENCE [LARGE SCALE GENOMIC DNA]</scope>
    <source>
        <strain evidence="1">G859</strain>
        <tissue evidence="1">Whole worm</tissue>
    </source>
</reference>
<evidence type="ECO:0000313" key="1">
    <source>
        <dbReference type="EMBL" id="KAK5986765.1"/>
    </source>
</evidence>
<keyword evidence="2" id="KW-1185">Reference proteome</keyword>
<gene>
    <name evidence="1" type="ORF">GCK32_008136</name>
</gene>
<sequence>MKMHKSNEAKGRDKVDTKLNLLTARFSQMEDQFKDCTRNSDSDKLKRMNDGWDELRSEFKLLREKVSAINLAQLSDDIKGLCERFDDLSLRLPRIDTFRNVTPVEPRPELDRIRRPIDETEKELQ</sequence>
<organism evidence="1 2">
    <name type="scientific">Trichostrongylus colubriformis</name>
    <name type="common">Black scour worm</name>
    <dbReference type="NCBI Taxonomy" id="6319"/>
    <lineage>
        <taxon>Eukaryota</taxon>
        <taxon>Metazoa</taxon>
        <taxon>Ecdysozoa</taxon>
        <taxon>Nematoda</taxon>
        <taxon>Chromadorea</taxon>
        <taxon>Rhabditida</taxon>
        <taxon>Rhabditina</taxon>
        <taxon>Rhabditomorpha</taxon>
        <taxon>Strongyloidea</taxon>
        <taxon>Trichostrongylidae</taxon>
        <taxon>Trichostrongylus</taxon>
    </lineage>
</organism>
<comment type="caution">
    <text evidence="1">The sequence shown here is derived from an EMBL/GenBank/DDBJ whole genome shotgun (WGS) entry which is preliminary data.</text>
</comment>
<proteinExistence type="predicted"/>
<dbReference type="AlphaFoldDB" id="A0AAN8G663"/>
<dbReference type="Proteomes" id="UP001331761">
    <property type="component" value="Unassembled WGS sequence"/>
</dbReference>
<evidence type="ECO:0000313" key="2">
    <source>
        <dbReference type="Proteomes" id="UP001331761"/>
    </source>
</evidence>
<protein>
    <submittedName>
        <fullName evidence="1">Uncharacterized protein</fullName>
    </submittedName>
</protein>